<protein>
    <recommendedName>
        <fullName evidence="3">Exonuclease 1</fullName>
    </recommendedName>
</protein>
<evidence type="ECO:0000313" key="1">
    <source>
        <dbReference type="EnsemblMetazoa" id="CLYHEMP023726.1"/>
    </source>
</evidence>
<dbReference type="AlphaFoldDB" id="A0A7M5XHQ8"/>
<dbReference type="InterPro" id="IPR029060">
    <property type="entry name" value="PIN-like_dom_sf"/>
</dbReference>
<dbReference type="OrthoDB" id="5956786at2759"/>
<dbReference type="Gene3D" id="3.40.50.1010">
    <property type="entry name" value="5'-nuclease"/>
    <property type="match status" value="1"/>
</dbReference>
<dbReference type="SUPFAM" id="SSF88723">
    <property type="entry name" value="PIN domain-like"/>
    <property type="match status" value="1"/>
</dbReference>
<name>A0A7M5XHQ8_9CNID</name>
<reference evidence="1" key="1">
    <citation type="submission" date="2021-01" db="UniProtKB">
        <authorList>
            <consortium name="EnsemblMetazoa"/>
        </authorList>
    </citation>
    <scope>IDENTIFICATION</scope>
</reference>
<keyword evidence="2" id="KW-1185">Reference proteome</keyword>
<organism evidence="1 2">
    <name type="scientific">Clytia hemisphaerica</name>
    <dbReference type="NCBI Taxonomy" id="252671"/>
    <lineage>
        <taxon>Eukaryota</taxon>
        <taxon>Metazoa</taxon>
        <taxon>Cnidaria</taxon>
        <taxon>Hydrozoa</taxon>
        <taxon>Hydroidolina</taxon>
        <taxon>Leptothecata</taxon>
        <taxon>Obeliida</taxon>
        <taxon>Clytiidae</taxon>
        <taxon>Clytia</taxon>
    </lineage>
</organism>
<evidence type="ECO:0008006" key="3">
    <source>
        <dbReference type="Google" id="ProtNLM"/>
    </source>
</evidence>
<proteinExistence type="predicted"/>
<accession>A0A7M5XHQ8</accession>
<evidence type="ECO:0000313" key="2">
    <source>
        <dbReference type="Proteomes" id="UP000594262"/>
    </source>
</evidence>
<dbReference type="Proteomes" id="UP000594262">
    <property type="component" value="Unplaced"/>
</dbReference>
<dbReference type="EnsemblMetazoa" id="CLYHEMT023726.1">
    <property type="protein sequence ID" value="CLYHEMP023726.1"/>
    <property type="gene ID" value="CLYHEMG023726"/>
</dbReference>
<sequence>LLHRVSWKKGIKFSDVGRSYVNFVKNHYKHPIVVFDGYENESTKSHEHLRRNAVPQSKLVQIVPENPVPYTQERYFSCIENKAEFIRYVTSLLKESNIEVHNCTGDADSSIVAKALEHASKQSGNVNVIADDTDIIIMLLHHWKPEQHGDIFFVQERDNRAW</sequence>